<dbReference type="SUPFAM" id="SSF47384">
    <property type="entry name" value="Homodimeric domain of signal transducing histidine kinase"/>
    <property type="match status" value="1"/>
</dbReference>
<organism evidence="6 7">
    <name type="scientific">Ramlibacter algicola</name>
    <dbReference type="NCBI Taxonomy" id="2795217"/>
    <lineage>
        <taxon>Bacteria</taxon>
        <taxon>Pseudomonadati</taxon>
        <taxon>Pseudomonadota</taxon>
        <taxon>Betaproteobacteria</taxon>
        <taxon>Burkholderiales</taxon>
        <taxon>Comamonadaceae</taxon>
        <taxon>Ramlibacter</taxon>
    </lineage>
</organism>
<protein>
    <recommendedName>
        <fullName evidence="2">histidine kinase</fullName>
        <ecNumber evidence="2">2.7.13.3</ecNumber>
    </recommendedName>
</protein>
<dbReference type="SMART" id="SM00388">
    <property type="entry name" value="HisKA"/>
    <property type="match status" value="1"/>
</dbReference>
<dbReference type="Proteomes" id="UP000617041">
    <property type="component" value="Unassembled WGS sequence"/>
</dbReference>
<reference evidence="6" key="1">
    <citation type="submission" date="2020-12" db="EMBL/GenBank/DDBJ databases">
        <title>Ramlibacter sp. nov., isolated from a freshwater alga, Cryptomonas.</title>
        <authorList>
            <person name="Kim H.M."/>
            <person name="Jeon C.O."/>
        </authorList>
    </citation>
    <scope>NUCLEOTIDE SEQUENCE</scope>
    <source>
        <strain evidence="6">CrO1</strain>
    </source>
</reference>
<evidence type="ECO:0000256" key="2">
    <source>
        <dbReference type="ARBA" id="ARBA00012438"/>
    </source>
</evidence>
<dbReference type="Gene3D" id="1.10.287.130">
    <property type="match status" value="1"/>
</dbReference>
<dbReference type="InterPro" id="IPR003661">
    <property type="entry name" value="HisK_dim/P_dom"/>
</dbReference>
<keyword evidence="4" id="KW-0418">Kinase</keyword>
<evidence type="ECO:0000259" key="5">
    <source>
        <dbReference type="SMART" id="SM00388"/>
    </source>
</evidence>
<dbReference type="PANTHER" id="PTHR42878">
    <property type="entry name" value="TWO-COMPONENT HISTIDINE KINASE"/>
    <property type="match status" value="1"/>
</dbReference>
<feature type="domain" description="Signal transduction histidine kinase dimerisation/phosphoacceptor" evidence="5">
    <location>
        <begin position="165"/>
        <end position="233"/>
    </location>
</feature>
<dbReference type="GO" id="GO:0030295">
    <property type="term" value="F:protein kinase activator activity"/>
    <property type="evidence" value="ECO:0007669"/>
    <property type="project" value="TreeGrafter"/>
</dbReference>
<evidence type="ECO:0000313" key="6">
    <source>
        <dbReference type="EMBL" id="MBK0392598.1"/>
    </source>
</evidence>
<keyword evidence="3" id="KW-0808">Transferase</keyword>
<comment type="catalytic activity">
    <reaction evidence="1">
        <text>ATP + protein L-histidine = ADP + protein N-phospho-L-histidine.</text>
        <dbReference type="EC" id="2.7.13.3"/>
    </reaction>
</comment>
<dbReference type="AlphaFoldDB" id="A0A934Q0Q1"/>
<comment type="caution">
    <text evidence="6">The sequence shown here is derived from an EMBL/GenBank/DDBJ whole genome shotgun (WGS) entry which is preliminary data.</text>
</comment>
<dbReference type="GO" id="GO:0000156">
    <property type="term" value="F:phosphorelay response regulator activity"/>
    <property type="evidence" value="ECO:0007669"/>
    <property type="project" value="TreeGrafter"/>
</dbReference>
<evidence type="ECO:0000256" key="1">
    <source>
        <dbReference type="ARBA" id="ARBA00000085"/>
    </source>
</evidence>
<keyword evidence="7" id="KW-1185">Reference proteome</keyword>
<dbReference type="EMBL" id="JAEDAO010000001">
    <property type="protein sequence ID" value="MBK0392598.1"/>
    <property type="molecule type" value="Genomic_DNA"/>
</dbReference>
<proteinExistence type="predicted"/>
<accession>A0A934Q0Q1</accession>
<name>A0A934Q0Q1_9BURK</name>
<dbReference type="GO" id="GO:0007234">
    <property type="term" value="P:osmosensory signaling via phosphorelay pathway"/>
    <property type="evidence" value="ECO:0007669"/>
    <property type="project" value="TreeGrafter"/>
</dbReference>
<evidence type="ECO:0000256" key="4">
    <source>
        <dbReference type="ARBA" id="ARBA00022777"/>
    </source>
</evidence>
<dbReference type="InterPro" id="IPR050351">
    <property type="entry name" value="BphY/WalK/GraS-like"/>
</dbReference>
<dbReference type="CDD" id="cd00082">
    <property type="entry name" value="HisKA"/>
    <property type="match status" value="1"/>
</dbReference>
<dbReference type="RefSeq" id="WP_200787526.1">
    <property type="nucleotide sequence ID" value="NZ_JAEDAO010000001.1"/>
</dbReference>
<dbReference type="PANTHER" id="PTHR42878:SF15">
    <property type="entry name" value="BACTERIOPHYTOCHROME"/>
    <property type="match status" value="1"/>
</dbReference>
<dbReference type="GO" id="GO:0000155">
    <property type="term" value="F:phosphorelay sensor kinase activity"/>
    <property type="evidence" value="ECO:0007669"/>
    <property type="project" value="InterPro"/>
</dbReference>
<sequence length="278" mass="30469">MTARNAGPDSTGDEEQDLLHQLPGQIAVVGLGGRIVAANANWGRTQRPRSIGGSAGLTNLPESAQAGRVGDADACAAFEGVTGVLVGERSEFAMVFCCAGFQRHEDTWFRMRVKPIRWKGADAALVVHLDITREVLALDEAVALNVDLERRVQRRTRQLQAANRELEAFSMSVSHDLKAPLAAIDTITYVLSESLKDRLEPHERFYMERVRSGCAEMKALVDAMLQLHEIAHEQPLTLAAADLSRIAEGIVEELRANEPARPAQVRMSPACRCNVIRP</sequence>
<dbReference type="InterPro" id="IPR036097">
    <property type="entry name" value="HisK_dim/P_sf"/>
</dbReference>
<evidence type="ECO:0000313" key="7">
    <source>
        <dbReference type="Proteomes" id="UP000617041"/>
    </source>
</evidence>
<evidence type="ECO:0000256" key="3">
    <source>
        <dbReference type="ARBA" id="ARBA00022679"/>
    </source>
</evidence>
<gene>
    <name evidence="6" type="ORF">I8E28_08335</name>
</gene>
<dbReference type="EC" id="2.7.13.3" evidence="2"/>